<dbReference type="RefSeq" id="WP_152098926.1">
    <property type="nucleotide sequence ID" value="NZ_AP021861.1"/>
</dbReference>
<organism evidence="1 2">
    <name type="scientific">Lacipirellula parvula</name>
    <dbReference type="NCBI Taxonomy" id="2650471"/>
    <lineage>
        <taxon>Bacteria</taxon>
        <taxon>Pseudomonadati</taxon>
        <taxon>Planctomycetota</taxon>
        <taxon>Planctomycetia</taxon>
        <taxon>Pirellulales</taxon>
        <taxon>Lacipirellulaceae</taxon>
        <taxon>Lacipirellula</taxon>
    </lineage>
</organism>
<dbReference type="EMBL" id="AP021861">
    <property type="protein sequence ID" value="BBO33070.1"/>
    <property type="molecule type" value="Genomic_DNA"/>
</dbReference>
<accession>A0A5K7X8U7</accession>
<keyword evidence="2" id="KW-1185">Reference proteome</keyword>
<sequence length="83" mass="9545">MGDTKPQSGGVNFRSLGWFTLATARKLLGDEDYRQLREAIQFKEIRITRFGNEYLLDHQDWLAWVASRLPAGRHCEIHLTGKG</sequence>
<protein>
    <submittedName>
        <fullName evidence="1">Uncharacterized protein</fullName>
    </submittedName>
</protein>
<proteinExistence type="predicted"/>
<name>A0A5K7X8U7_9BACT</name>
<evidence type="ECO:0000313" key="2">
    <source>
        <dbReference type="Proteomes" id="UP000326837"/>
    </source>
</evidence>
<dbReference type="AlphaFoldDB" id="A0A5K7X8U7"/>
<dbReference type="KEGG" id="lpav:PLANPX_2682"/>
<evidence type="ECO:0000313" key="1">
    <source>
        <dbReference type="EMBL" id="BBO33070.1"/>
    </source>
</evidence>
<reference evidence="2" key="1">
    <citation type="submission" date="2019-10" db="EMBL/GenBank/DDBJ databases">
        <title>Lacipirellula parvula gen. nov., sp. nov., representing a lineage of planctomycetes widespread in freshwater anoxic habitats, and description of the family Lacipirellulaceae.</title>
        <authorList>
            <person name="Dedysh S.N."/>
            <person name="Kulichevskaya I.S."/>
            <person name="Beletsky A.V."/>
            <person name="Rakitin A.L."/>
            <person name="Mardanov A.V."/>
            <person name="Ivanova A.A."/>
            <person name="Saltykova V.X."/>
            <person name="Rijpstra W.I.C."/>
            <person name="Sinninghe Damste J.S."/>
            <person name="Ravin N.V."/>
        </authorList>
    </citation>
    <scope>NUCLEOTIDE SEQUENCE [LARGE SCALE GENOMIC DNA]</scope>
    <source>
        <strain evidence="2">PX69</strain>
    </source>
</reference>
<dbReference type="Proteomes" id="UP000326837">
    <property type="component" value="Chromosome"/>
</dbReference>
<gene>
    <name evidence="1" type="ORF">PLANPX_2682</name>
</gene>